<dbReference type="PROSITE" id="PS50967">
    <property type="entry name" value="HRDC"/>
    <property type="match status" value="1"/>
</dbReference>
<dbReference type="InterPro" id="IPR041605">
    <property type="entry name" value="Exo_C"/>
</dbReference>
<sequence>MTAEPTEPTEPTTEQAAQATGELTPGEPSETPAALVPLTHPRDGVPDVVVDERTLLQAAEAIAAGTGPVGIDAERASGYRYGQRAYLVQIRREGSGTWLIDPIACPDLSPVGDAIGDAEWILHAATQDLPCLTEVGLRPQSLFDTELGGRLAGLPRVGLGAMVEHYLGLQLAKEHSAVDWSVRPLPEPWLRYAALDVEVLVNLRDAVAAELAAQGKAAWAREEFDHLLDFTGPEPRVDPWRRTSGMHKVRGRRGLAIVRELWLWRDATAQQRDTSPGRILPDAAISEIAIANQRATAPPRTVSSSDPRLARSIRRNQEAIIEAVARALALSEADLPALTLPPTGPPPPKAWADRDPVAAARLTRSRELLGAVSEELAVPVENLLTPDLLRRFLWEGPAAPTTSEVADALAAMGARRWQTTIAAPLVSLACSENPPA</sequence>
<evidence type="ECO:0000256" key="1">
    <source>
        <dbReference type="SAM" id="MobiDB-lite"/>
    </source>
</evidence>
<evidence type="ECO:0000259" key="2">
    <source>
        <dbReference type="PROSITE" id="PS50967"/>
    </source>
</evidence>
<dbReference type="Pfam" id="PF18305">
    <property type="entry name" value="DNA_pol_A_exoN"/>
    <property type="match status" value="1"/>
</dbReference>
<dbReference type="SMART" id="SM00341">
    <property type="entry name" value="HRDC"/>
    <property type="match status" value="1"/>
</dbReference>
<dbReference type="RefSeq" id="WP_344059452.1">
    <property type="nucleotide sequence ID" value="NZ_BAAAPU010000003.1"/>
</dbReference>
<organism evidence="3 4">
    <name type="scientific">Terrabacter lapilli</name>
    <dbReference type="NCBI Taxonomy" id="436231"/>
    <lineage>
        <taxon>Bacteria</taxon>
        <taxon>Bacillati</taxon>
        <taxon>Actinomycetota</taxon>
        <taxon>Actinomycetes</taxon>
        <taxon>Micrococcales</taxon>
        <taxon>Intrasporangiaceae</taxon>
        <taxon>Terrabacter</taxon>
    </lineage>
</organism>
<keyword evidence="4" id="KW-1185">Reference proteome</keyword>
<dbReference type="PANTHER" id="PTHR47649">
    <property type="entry name" value="RIBONUCLEASE D"/>
    <property type="match status" value="1"/>
</dbReference>
<proteinExistence type="predicted"/>
<feature type="region of interest" description="Disordered" evidence="1">
    <location>
        <begin position="1"/>
        <end position="42"/>
    </location>
</feature>
<feature type="compositionally biased region" description="Low complexity" evidence="1">
    <location>
        <begin position="1"/>
        <end position="20"/>
    </location>
</feature>
<feature type="domain" description="HRDC" evidence="2">
    <location>
        <begin position="251"/>
        <end position="334"/>
    </location>
</feature>
<dbReference type="Gene3D" id="3.30.420.10">
    <property type="entry name" value="Ribonuclease H-like superfamily/Ribonuclease H"/>
    <property type="match status" value="1"/>
</dbReference>
<dbReference type="Pfam" id="PF00570">
    <property type="entry name" value="HRDC"/>
    <property type="match status" value="1"/>
</dbReference>
<dbReference type="CDD" id="cd06142">
    <property type="entry name" value="RNaseD_exo"/>
    <property type="match status" value="1"/>
</dbReference>
<dbReference type="PANTHER" id="PTHR47649:SF1">
    <property type="entry name" value="RIBONUCLEASE D"/>
    <property type="match status" value="1"/>
</dbReference>
<gene>
    <name evidence="3" type="ORF">GCM10009817_12300</name>
</gene>
<dbReference type="InterPro" id="IPR002121">
    <property type="entry name" value="HRDC_dom"/>
</dbReference>
<protein>
    <submittedName>
        <fullName evidence="3">Ribonuclease D</fullName>
    </submittedName>
</protein>
<dbReference type="SUPFAM" id="SSF53098">
    <property type="entry name" value="Ribonuclease H-like"/>
    <property type="match status" value="1"/>
</dbReference>
<dbReference type="EMBL" id="BAAAPU010000003">
    <property type="protein sequence ID" value="GAA1973634.1"/>
    <property type="molecule type" value="Genomic_DNA"/>
</dbReference>
<name>A0ABN2RRR2_9MICO</name>
<evidence type="ECO:0000313" key="4">
    <source>
        <dbReference type="Proteomes" id="UP001500013"/>
    </source>
</evidence>
<dbReference type="InterPro" id="IPR012337">
    <property type="entry name" value="RNaseH-like_sf"/>
</dbReference>
<dbReference type="Proteomes" id="UP001500013">
    <property type="component" value="Unassembled WGS sequence"/>
</dbReference>
<dbReference type="SUPFAM" id="SSF47819">
    <property type="entry name" value="HRDC-like"/>
    <property type="match status" value="1"/>
</dbReference>
<dbReference type="InterPro" id="IPR051086">
    <property type="entry name" value="RNase_D-like"/>
</dbReference>
<accession>A0ABN2RRR2</accession>
<dbReference type="InterPro" id="IPR010997">
    <property type="entry name" value="HRDC-like_sf"/>
</dbReference>
<dbReference type="Gene3D" id="1.10.150.80">
    <property type="entry name" value="HRDC domain"/>
    <property type="match status" value="2"/>
</dbReference>
<dbReference type="Pfam" id="PF01612">
    <property type="entry name" value="DNA_pol_A_exo1"/>
    <property type="match status" value="1"/>
</dbReference>
<dbReference type="InterPro" id="IPR002562">
    <property type="entry name" value="3'-5'_exonuclease_dom"/>
</dbReference>
<dbReference type="InterPro" id="IPR036397">
    <property type="entry name" value="RNaseH_sf"/>
</dbReference>
<reference evidence="3 4" key="1">
    <citation type="journal article" date="2019" name="Int. J. Syst. Evol. Microbiol.">
        <title>The Global Catalogue of Microorganisms (GCM) 10K type strain sequencing project: providing services to taxonomists for standard genome sequencing and annotation.</title>
        <authorList>
            <consortium name="The Broad Institute Genomics Platform"/>
            <consortium name="The Broad Institute Genome Sequencing Center for Infectious Disease"/>
            <person name="Wu L."/>
            <person name="Ma J."/>
        </authorList>
    </citation>
    <scope>NUCLEOTIDE SEQUENCE [LARGE SCALE GENOMIC DNA]</scope>
    <source>
        <strain evidence="3 4">JCM 15628</strain>
    </source>
</reference>
<dbReference type="SMART" id="SM00474">
    <property type="entry name" value="35EXOc"/>
    <property type="match status" value="1"/>
</dbReference>
<evidence type="ECO:0000313" key="3">
    <source>
        <dbReference type="EMBL" id="GAA1973634.1"/>
    </source>
</evidence>
<dbReference type="InterPro" id="IPR044876">
    <property type="entry name" value="HRDC_dom_sf"/>
</dbReference>
<comment type="caution">
    <text evidence="3">The sequence shown here is derived from an EMBL/GenBank/DDBJ whole genome shotgun (WGS) entry which is preliminary data.</text>
</comment>